<protein>
    <submittedName>
        <fullName evidence="3">Antirepressor regulating drug resistance, predicted signal transduction N-terminal membrane component</fullName>
    </submittedName>
</protein>
<feature type="transmembrane region" description="Helical" evidence="1">
    <location>
        <begin position="245"/>
        <end position="264"/>
    </location>
</feature>
<dbReference type="KEGG" id="stha:NCTC11429_00711"/>
<evidence type="ECO:0000313" key="4">
    <source>
        <dbReference type="Proteomes" id="UP000308196"/>
    </source>
</evidence>
<name>A0A4U9UM19_9SPHI</name>
<dbReference type="GO" id="GO:0098797">
    <property type="term" value="C:plasma membrane protein complex"/>
    <property type="evidence" value="ECO:0007669"/>
    <property type="project" value="TreeGrafter"/>
</dbReference>
<feature type="transmembrane region" description="Helical" evidence="1">
    <location>
        <begin position="92"/>
        <end position="113"/>
    </location>
</feature>
<dbReference type="STRING" id="1123265.GCA_000686625_03039"/>
<sequence>MIYLLIVNVSLTISFMLYWLIFRKLTFFQWNRMYLIGMLFFSLLAPIGIFIELPDSEMVEYRIPMVDLGGYLHNAINGSKTQPVYLLEILTYVYWMGVGMSCVWLLIRIVCVLRELCDGQGYHSFSFFNRIIIGHALAHHKSIERHELVHVEQGHSYDLLLLELLKIFNWFNPILYFFQKELKFQHECIADEICSSDKVAYAELLVAHALRTNQLPLRHEFSNQSFLKKRIMMLFKNRSAGKHKLLYIAILPMVLVIAGSTLILNTSRAKGLVSDVESSINQVEVPVVTQATAGFEGTEAAAGSIARKLDGALDNVKSSLKDKIAKRGPVDKPAQHDTIAADPIIFTQLEVIPEPIGGMKEFMIWISNNYDYPKAALERGVKGIIEISFIVEKDGSLSHVKVGKDLGYGTGKAALRLIRSASKWRPGMQNGRKVRVAYTLPIRLNLVQEKDK</sequence>
<evidence type="ECO:0000313" key="3">
    <source>
        <dbReference type="EMBL" id="VTR30764.1"/>
    </source>
</evidence>
<dbReference type="PROSITE" id="PS52015">
    <property type="entry name" value="TONB_CTD"/>
    <property type="match status" value="1"/>
</dbReference>
<dbReference type="InterPro" id="IPR008756">
    <property type="entry name" value="Peptidase_M56"/>
</dbReference>
<dbReference type="PANTHER" id="PTHR33446:SF2">
    <property type="entry name" value="PROTEIN TONB"/>
    <property type="match status" value="1"/>
</dbReference>
<feature type="domain" description="TonB C-terminal" evidence="2">
    <location>
        <begin position="357"/>
        <end position="451"/>
    </location>
</feature>
<dbReference type="GO" id="GO:0055085">
    <property type="term" value="P:transmembrane transport"/>
    <property type="evidence" value="ECO:0007669"/>
    <property type="project" value="InterPro"/>
</dbReference>
<dbReference type="Gene3D" id="3.30.1150.10">
    <property type="match status" value="1"/>
</dbReference>
<evidence type="ECO:0000256" key="1">
    <source>
        <dbReference type="SAM" id="Phobius"/>
    </source>
</evidence>
<dbReference type="GeneID" id="78461506"/>
<dbReference type="RefSeq" id="WP_051607394.1">
    <property type="nucleotide sequence ID" value="NZ_CP158797.1"/>
</dbReference>
<organism evidence="3 4">
    <name type="scientific">Sphingobacterium thalpophilum</name>
    <dbReference type="NCBI Taxonomy" id="259"/>
    <lineage>
        <taxon>Bacteria</taxon>
        <taxon>Pseudomonadati</taxon>
        <taxon>Bacteroidota</taxon>
        <taxon>Sphingobacteriia</taxon>
        <taxon>Sphingobacteriales</taxon>
        <taxon>Sphingobacteriaceae</taxon>
        <taxon>Sphingobacterium</taxon>
    </lineage>
</organism>
<dbReference type="Pfam" id="PF03544">
    <property type="entry name" value="TonB_C"/>
    <property type="match status" value="1"/>
</dbReference>
<dbReference type="Pfam" id="PF05569">
    <property type="entry name" value="Peptidase_M56"/>
    <property type="match status" value="1"/>
</dbReference>
<evidence type="ECO:0000259" key="2">
    <source>
        <dbReference type="PROSITE" id="PS52015"/>
    </source>
</evidence>
<dbReference type="Proteomes" id="UP000308196">
    <property type="component" value="Chromosome"/>
</dbReference>
<proteinExistence type="predicted"/>
<keyword evidence="1" id="KW-1133">Transmembrane helix</keyword>
<feature type="transmembrane region" description="Helical" evidence="1">
    <location>
        <begin position="34"/>
        <end position="51"/>
    </location>
</feature>
<accession>A0A4U9UM19</accession>
<dbReference type="PANTHER" id="PTHR33446">
    <property type="entry name" value="PROTEIN TONB-RELATED"/>
    <property type="match status" value="1"/>
</dbReference>
<keyword evidence="1" id="KW-0472">Membrane</keyword>
<dbReference type="SUPFAM" id="SSF74653">
    <property type="entry name" value="TolA/TonB C-terminal domain"/>
    <property type="match status" value="1"/>
</dbReference>
<keyword evidence="1" id="KW-0812">Transmembrane</keyword>
<dbReference type="AlphaFoldDB" id="A0A4U9UM19"/>
<dbReference type="InterPro" id="IPR037682">
    <property type="entry name" value="TonB_C"/>
</dbReference>
<dbReference type="EMBL" id="LR590484">
    <property type="protein sequence ID" value="VTR30764.1"/>
    <property type="molecule type" value="Genomic_DNA"/>
</dbReference>
<dbReference type="InterPro" id="IPR051045">
    <property type="entry name" value="TonB-dependent_transducer"/>
</dbReference>
<feature type="transmembrane region" description="Helical" evidence="1">
    <location>
        <begin position="6"/>
        <end position="22"/>
    </location>
</feature>
<dbReference type="GO" id="GO:0031992">
    <property type="term" value="F:energy transducer activity"/>
    <property type="evidence" value="ECO:0007669"/>
    <property type="project" value="TreeGrafter"/>
</dbReference>
<gene>
    <name evidence="3" type="ORF">NCTC11429_00711</name>
</gene>
<reference evidence="3 4" key="1">
    <citation type="submission" date="2019-05" db="EMBL/GenBank/DDBJ databases">
        <authorList>
            <consortium name="Pathogen Informatics"/>
        </authorList>
    </citation>
    <scope>NUCLEOTIDE SEQUENCE [LARGE SCALE GENOMIC DNA]</scope>
    <source>
        <strain evidence="3 4">NCTC11429</strain>
    </source>
</reference>